<dbReference type="Pfam" id="PF18741">
    <property type="entry name" value="MTES_1575"/>
    <property type="match status" value="1"/>
</dbReference>
<feature type="region of interest" description="Disordered" evidence="1">
    <location>
        <begin position="274"/>
        <end position="299"/>
    </location>
</feature>
<organism evidence="3 4">
    <name type="scientific">Allostreptomyces psammosilenae</name>
    <dbReference type="NCBI Taxonomy" id="1892865"/>
    <lineage>
        <taxon>Bacteria</taxon>
        <taxon>Bacillati</taxon>
        <taxon>Actinomycetota</taxon>
        <taxon>Actinomycetes</taxon>
        <taxon>Kitasatosporales</taxon>
        <taxon>Streptomycetaceae</taxon>
        <taxon>Allostreptomyces</taxon>
    </lineage>
</organism>
<feature type="domain" description="AAA+ ATPase" evidence="2">
    <location>
        <begin position="397"/>
        <end position="507"/>
    </location>
</feature>
<dbReference type="SMART" id="SM00382">
    <property type="entry name" value="AAA"/>
    <property type="match status" value="1"/>
</dbReference>
<dbReference type="InterPro" id="IPR041679">
    <property type="entry name" value="DNA2/NAM7-like_C"/>
</dbReference>
<evidence type="ECO:0000313" key="4">
    <source>
        <dbReference type="Proteomes" id="UP000567795"/>
    </source>
</evidence>
<reference evidence="3 4" key="1">
    <citation type="submission" date="2020-07" db="EMBL/GenBank/DDBJ databases">
        <title>Sequencing the genomes of 1000 actinobacteria strains.</title>
        <authorList>
            <person name="Klenk H.-P."/>
        </authorList>
    </citation>
    <scope>NUCLEOTIDE SEQUENCE [LARGE SCALE GENOMIC DNA]</scope>
    <source>
        <strain evidence="3 4">DSM 42178</strain>
    </source>
</reference>
<feature type="compositionally biased region" description="Gly residues" evidence="1">
    <location>
        <begin position="94"/>
        <end position="109"/>
    </location>
</feature>
<dbReference type="EMBL" id="JACBZD010000001">
    <property type="protein sequence ID" value="NYI03415.1"/>
    <property type="molecule type" value="Genomic_DNA"/>
</dbReference>
<dbReference type="InterPro" id="IPR027417">
    <property type="entry name" value="P-loop_NTPase"/>
</dbReference>
<protein>
    <recommendedName>
        <fullName evidence="2">AAA+ ATPase domain-containing protein</fullName>
    </recommendedName>
</protein>
<evidence type="ECO:0000259" key="2">
    <source>
        <dbReference type="SMART" id="SM00382"/>
    </source>
</evidence>
<evidence type="ECO:0000313" key="3">
    <source>
        <dbReference type="EMBL" id="NYI03415.1"/>
    </source>
</evidence>
<dbReference type="Pfam" id="PF13087">
    <property type="entry name" value="AAA_12"/>
    <property type="match status" value="1"/>
</dbReference>
<proteinExistence type="predicted"/>
<dbReference type="PANTHER" id="PTHR10887:SF495">
    <property type="entry name" value="HELICASE SENATAXIN ISOFORM X1-RELATED"/>
    <property type="match status" value="1"/>
</dbReference>
<feature type="region of interest" description="Disordered" evidence="1">
    <location>
        <begin position="67"/>
        <end position="149"/>
    </location>
</feature>
<dbReference type="InterPro" id="IPR047187">
    <property type="entry name" value="SF1_C_Upf1"/>
</dbReference>
<dbReference type="PANTHER" id="PTHR10887">
    <property type="entry name" value="DNA2/NAM7 HELICASE FAMILY"/>
    <property type="match status" value="1"/>
</dbReference>
<feature type="compositionally biased region" description="Low complexity" evidence="1">
    <location>
        <begin position="73"/>
        <end position="93"/>
    </location>
</feature>
<comment type="caution">
    <text evidence="3">The sequence shown here is derived from an EMBL/GenBank/DDBJ whole genome shotgun (WGS) entry which is preliminary data.</text>
</comment>
<dbReference type="CDD" id="cd18808">
    <property type="entry name" value="SF1_C_Upf1"/>
    <property type="match status" value="1"/>
</dbReference>
<sequence length="1592" mass="172234">MREPAANPASSPAVVRATAGLIALVRDAVAASGPTVHDCLVHRDLLWLADLDGVVPRPQARPDGLLLELPYQRPGDPAAADADPATPAPAAAGREGGGPAGDGPGGPADGGEPAEDDGRTAGALAPTIGRTLPPGALPGQRTAARRGEPGPVAELYNTLARMARKAVAQDDVYELVLGVGLLTHRTADGEVIRRHLLTRPAWIQVDPASAAITVGLFAGTAAVTEDADFLAHLPGFDAEAGRRTAAALDASSGHPLGEDVLELLRAWYPLPGTEHRLTERGPAEPAPPSGDHPAGDGTGAPLLTLSPALILRERRGTESVAFHGGLHRALTAPGAVAPLGLAQLVTSVDESTAAAWTTASGRRVTPALDGVAGSADGPLLPLPTNAEQRTVAARLATEHSVVVQGPPGTGKTHTIANVLSALLAEGNRVLVTARKSHSLKVLRDKLPEPIRELCVVLADDHHAGDDPVASGLAALADRVAASNPDLIRQHIAALRGRRQAFLQRRSEALRGLLAIREAETTDRGEVAPGYRGVLADVVEAVEARRAELGWMPPLPEYGGEPAPDAPPLTAADAARLRALLRDPMLSGNAAAGRLPEPGDLPDPDEVAAAMIRAGSEDSAELRFPAGTPESMANLEARTAAELRALVDRAENAFGALGLPRRLTRWPLTDWRHRALSDLLAGARLPLWRQVITGADLAEEALGELRSLHPLDVSVPELSAADVAQYTRAGERLRDHLAAGGTLRRWLAPGAQREAERLLATCTVDGHPPRTPEQVDAVLVMLRLDLQVRALADRWERVGFPATPSEEATGGEVPPSAGAARMYAQLTTIAARSAQLRHLRAAVDARDAADRLLASHGVRLALDTPDDWEAFTERLEVLERRIDAGRAQAWLRAAEDGIRRLSPGAQLGMELEAARTSLRQRDIAGYRWALDSLRTARRTQLERGQRDELLRTLRRGHPALARELEETAEQPVWEERLAQWEAAWSWGRALAFVERHRAPRAESRLQGELDALDQQVRQVTAELAAEQAWLDCLRRMTVEQRQSLQEFRIHAEAARRETGERAAHSRRAAREALRGAVGAVPAWVMPVAQVARTLPARPDSFDVVIVDEASQAGLESLFVLGLAPRAVVVGDDRQCVPRQALFRDRGEFHDRLEERLAGVPREVRELFRPTANLYEVVSARSEAVRLREHFRCMPEIIAWSSAEFYDDSLVPLRQFGTDRLDPLRVERVRGGRVVGRDATFRNPVEAEAIVNQLARMIDDPAYRGRTFGVVVLAGSGQVRLLDELITQRIDPAVRERRQIRVGTPPDFQGDERDVVLLSTVVVEPRRVQGMAAWERRAYNVAASRARDQMWLFTSIRDGALADNDLRTSLITYMQDPPGAAAPADDDLGEVLPDQPHPRFDSLLEQRVYVRLRERGYRVVPQYPVGGRRLDLVVIGSQGRLAVECDSRSPIGGAEQIRQELEWEQDLRRTGWQFWRIRESTYLFDPEAALAGLWDALAGRGIDPVGAQVWRTARSRWTPGRQAASSAPTLLGPPPHDPSAHPAYPSGPSTAPSGGGAGAPTPTRSDLEELDLLDAEDIDDPDLRPDDDLDAYEP</sequence>
<dbReference type="Gene3D" id="3.40.960.10">
    <property type="entry name" value="VSR Endonuclease"/>
    <property type="match status" value="1"/>
</dbReference>
<dbReference type="Pfam" id="PF13604">
    <property type="entry name" value="AAA_30"/>
    <property type="match status" value="1"/>
</dbReference>
<feature type="region of interest" description="Disordered" evidence="1">
    <location>
        <begin position="1514"/>
        <end position="1592"/>
    </location>
</feature>
<dbReference type="InterPro" id="IPR003593">
    <property type="entry name" value="AAA+_ATPase"/>
</dbReference>
<dbReference type="SUPFAM" id="SSF52540">
    <property type="entry name" value="P-loop containing nucleoside triphosphate hydrolases"/>
    <property type="match status" value="1"/>
</dbReference>
<feature type="compositionally biased region" description="Acidic residues" evidence="1">
    <location>
        <begin position="1566"/>
        <end position="1578"/>
    </location>
</feature>
<dbReference type="Gene3D" id="3.40.50.300">
    <property type="entry name" value="P-loop containing nucleotide triphosphate hydrolases"/>
    <property type="match status" value="3"/>
</dbReference>
<dbReference type="RefSeq" id="WP_179812466.1">
    <property type="nucleotide sequence ID" value="NZ_JACBZD010000001.1"/>
</dbReference>
<evidence type="ECO:0000256" key="1">
    <source>
        <dbReference type="SAM" id="MobiDB-lite"/>
    </source>
</evidence>
<keyword evidence="4" id="KW-1185">Reference proteome</keyword>
<dbReference type="InterPro" id="IPR049468">
    <property type="entry name" value="Restrct_endonuc-II-like_dom"/>
</dbReference>
<dbReference type="Proteomes" id="UP000567795">
    <property type="component" value="Unassembled WGS sequence"/>
</dbReference>
<name>A0A852ZNY8_9ACTN</name>
<dbReference type="InterPro" id="IPR045055">
    <property type="entry name" value="DNA2/NAM7-like"/>
</dbReference>
<accession>A0A852ZNY8</accession>
<gene>
    <name evidence="3" type="ORF">FHU37_000358</name>
</gene>